<dbReference type="EMBL" id="GBRH01254919">
    <property type="protein sequence ID" value="JAD42976.1"/>
    <property type="molecule type" value="Transcribed_RNA"/>
</dbReference>
<evidence type="ECO:0000313" key="1">
    <source>
        <dbReference type="EMBL" id="JAD42976.1"/>
    </source>
</evidence>
<proteinExistence type="predicted"/>
<accession>A0A0A8ZVW2</accession>
<reference evidence="1" key="1">
    <citation type="submission" date="2014-09" db="EMBL/GenBank/DDBJ databases">
        <authorList>
            <person name="Magalhaes I.L.F."/>
            <person name="Oliveira U."/>
            <person name="Santos F.R."/>
            <person name="Vidigal T.H.D.A."/>
            <person name="Brescovit A.D."/>
            <person name="Santos A.J."/>
        </authorList>
    </citation>
    <scope>NUCLEOTIDE SEQUENCE</scope>
    <source>
        <tissue evidence="1">Shoot tissue taken approximately 20 cm above the soil surface</tissue>
    </source>
</reference>
<organism evidence="1">
    <name type="scientific">Arundo donax</name>
    <name type="common">Giant reed</name>
    <name type="synonym">Donax arundinaceus</name>
    <dbReference type="NCBI Taxonomy" id="35708"/>
    <lineage>
        <taxon>Eukaryota</taxon>
        <taxon>Viridiplantae</taxon>
        <taxon>Streptophyta</taxon>
        <taxon>Embryophyta</taxon>
        <taxon>Tracheophyta</taxon>
        <taxon>Spermatophyta</taxon>
        <taxon>Magnoliopsida</taxon>
        <taxon>Liliopsida</taxon>
        <taxon>Poales</taxon>
        <taxon>Poaceae</taxon>
        <taxon>PACMAD clade</taxon>
        <taxon>Arundinoideae</taxon>
        <taxon>Arundineae</taxon>
        <taxon>Arundo</taxon>
    </lineage>
</organism>
<dbReference type="AlphaFoldDB" id="A0A0A8ZVW2"/>
<name>A0A0A8ZVW2_ARUDO</name>
<sequence>MCNQTSWLAGYGQIKTIELRERIYRRSIINVHV</sequence>
<protein>
    <submittedName>
        <fullName evidence="1">Uncharacterized protein</fullName>
    </submittedName>
</protein>
<reference evidence="1" key="2">
    <citation type="journal article" date="2015" name="Data Brief">
        <title>Shoot transcriptome of the giant reed, Arundo donax.</title>
        <authorList>
            <person name="Barrero R.A."/>
            <person name="Guerrero F.D."/>
            <person name="Moolhuijzen P."/>
            <person name="Goolsby J.A."/>
            <person name="Tidwell J."/>
            <person name="Bellgard S.E."/>
            <person name="Bellgard M.I."/>
        </authorList>
    </citation>
    <scope>NUCLEOTIDE SEQUENCE</scope>
    <source>
        <tissue evidence="1">Shoot tissue taken approximately 20 cm above the soil surface</tissue>
    </source>
</reference>